<organism evidence="11 12">
    <name type="scientific">Rhizopus azygosporus</name>
    <name type="common">Rhizopus microsporus var. azygosporus</name>
    <dbReference type="NCBI Taxonomy" id="86630"/>
    <lineage>
        <taxon>Eukaryota</taxon>
        <taxon>Fungi</taxon>
        <taxon>Fungi incertae sedis</taxon>
        <taxon>Mucoromycota</taxon>
        <taxon>Mucoromycotina</taxon>
        <taxon>Mucoromycetes</taxon>
        <taxon>Mucorales</taxon>
        <taxon>Mucorineae</taxon>
        <taxon>Rhizopodaceae</taxon>
        <taxon>Rhizopus</taxon>
    </lineage>
</organism>
<feature type="domain" description="C2H2-type" evidence="10">
    <location>
        <begin position="178"/>
        <end position="206"/>
    </location>
</feature>
<dbReference type="InterPro" id="IPR013087">
    <property type="entry name" value="Znf_C2H2_type"/>
</dbReference>
<feature type="domain" description="C2H2-type" evidence="10">
    <location>
        <begin position="96"/>
        <end position="125"/>
    </location>
</feature>
<evidence type="ECO:0000256" key="9">
    <source>
        <dbReference type="PROSITE-ProRule" id="PRU00042"/>
    </source>
</evidence>
<evidence type="ECO:0000256" key="8">
    <source>
        <dbReference type="ARBA" id="ARBA00023242"/>
    </source>
</evidence>
<keyword evidence="5" id="KW-0862">Zinc</keyword>
<dbReference type="PROSITE" id="PS50157">
    <property type="entry name" value="ZINC_FINGER_C2H2_2"/>
    <property type="match status" value="8"/>
</dbReference>
<comment type="caution">
    <text evidence="11">The sequence shown here is derived from an EMBL/GenBank/DDBJ whole genome shotgun (WGS) entry which is preliminary data.</text>
</comment>
<evidence type="ECO:0000313" key="11">
    <source>
        <dbReference type="EMBL" id="RCH90111.1"/>
    </source>
</evidence>
<dbReference type="OrthoDB" id="427030at2759"/>
<dbReference type="GO" id="GO:0008270">
    <property type="term" value="F:zinc ion binding"/>
    <property type="evidence" value="ECO:0007669"/>
    <property type="project" value="UniProtKB-KW"/>
</dbReference>
<dbReference type="InterPro" id="IPR036236">
    <property type="entry name" value="Znf_C2H2_sf"/>
</dbReference>
<dbReference type="STRING" id="86630.A0A367JK85"/>
<dbReference type="Gene3D" id="3.30.160.60">
    <property type="entry name" value="Classic Zinc Finger"/>
    <property type="match status" value="7"/>
</dbReference>
<dbReference type="Proteomes" id="UP000252139">
    <property type="component" value="Unassembled WGS sequence"/>
</dbReference>
<dbReference type="GO" id="GO:0005634">
    <property type="term" value="C:nucleus"/>
    <property type="evidence" value="ECO:0007669"/>
    <property type="project" value="UniProtKB-SubCell"/>
</dbReference>
<accession>A0A367JK85</accession>
<protein>
    <recommendedName>
        <fullName evidence="10">C2H2-type domain-containing protein</fullName>
    </recommendedName>
</protein>
<evidence type="ECO:0000313" key="12">
    <source>
        <dbReference type="Proteomes" id="UP000252139"/>
    </source>
</evidence>
<evidence type="ECO:0000259" key="10">
    <source>
        <dbReference type="PROSITE" id="PS50157"/>
    </source>
</evidence>
<dbReference type="PROSITE" id="PS00028">
    <property type="entry name" value="ZINC_FINGER_C2H2_1"/>
    <property type="match status" value="7"/>
</dbReference>
<dbReference type="PANTHER" id="PTHR47772:SF13">
    <property type="entry name" value="GASTRULA ZINC FINGER PROTEIN XLCGF49.1-LIKE-RELATED"/>
    <property type="match status" value="1"/>
</dbReference>
<dbReference type="AlphaFoldDB" id="A0A367JK85"/>
<proteinExistence type="predicted"/>
<keyword evidence="7" id="KW-0804">Transcription</keyword>
<evidence type="ECO:0000256" key="3">
    <source>
        <dbReference type="ARBA" id="ARBA00022737"/>
    </source>
</evidence>
<feature type="domain" description="C2H2-type" evidence="10">
    <location>
        <begin position="153"/>
        <end position="176"/>
    </location>
</feature>
<keyword evidence="3" id="KW-0677">Repeat</keyword>
<dbReference type="SUPFAM" id="SSF57667">
    <property type="entry name" value="beta-beta-alpha zinc fingers"/>
    <property type="match status" value="5"/>
</dbReference>
<feature type="domain" description="C2H2-type" evidence="10">
    <location>
        <begin position="67"/>
        <end position="96"/>
    </location>
</feature>
<keyword evidence="4 9" id="KW-0863">Zinc-finger</keyword>
<dbReference type="Pfam" id="PF00096">
    <property type="entry name" value="zf-C2H2"/>
    <property type="match status" value="5"/>
</dbReference>
<evidence type="ECO:0000256" key="5">
    <source>
        <dbReference type="ARBA" id="ARBA00022833"/>
    </source>
</evidence>
<dbReference type="FunFam" id="3.30.160.60:FF:000125">
    <property type="entry name" value="Putative zinc finger protein 143"/>
    <property type="match status" value="1"/>
</dbReference>
<evidence type="ECO:0000256" key="4">
    <source>
        <dbReference type="ARBA" id="ARBA00022771"/>
    </source>
</evidence>
<keyword evidence="2" id="KW-0479">Metal-binding</keyword>
<evidence type="ECO:0000256" key="7">
    <source>
        <dbReference type="ARBA" id="ARBA00023163"/>
    </source>
</evidence>
<dbReference type="EMBL" id="PJQL01001175">
    <property type="protein sequence ID" value="RCH90111.1"/>
    <property type="molecule type" value="Genomic_DNA"/>
</dbReference>
<feature type="domain" description="C2H2-type" evidence="10">
    <location>
        <begin position="238"/>
        <end position="265"/>
    </location>
</feature>
<name>A0A367JK85_RHIAZ</name>
<keyword evidence="8" id="KW-0539">Nucleus</keyword>
<feature type="domain" description="C2H2-type" evidence="10">
    <location>
        <begin position="291"/>
        <end position="322"/>
    </location>
</feature>
<dbReference type="PANTHER" id="PTHR47772">
    <property type="entry name" value="ZINC FINGER PROTEIN 200"/>
    <property type="match status" value="1"/>
</dbReference>
<gene>
    <name evidence="11" type="ORF">CU097_010683</name>
</gene>
<keyword evidence="12" id="KW-1185">Reference proteome</keyword>
<dbReference type="SMART" id="SM00355">
    <property type="entry name" value="ZnF_C2H2"/>
    <property type="match status" value="10"/>
</dbReference>
<keyword evidence="6" id="KW-0805">Transcription regulation</keyword>
<sequence length="340" mass="39964">MQSKRQIDYKCSLCDKVYKKPSKLKEHERTHTGERPFVCHYPDCSKAYFRSSHLKVHLKSHANVKDFVCSFDNCDAAFMTKQHLQRHEKSHTAPMLKCDFPGCTQMFAKRFQLRWHKASHTKNSHVCECGSTFDTLAALEKHQQRVHINPVLYHCNQCETVFKKWSELRRHIKQTHPIVCTICNKTYTKQNNLKQHIREKHSGDCSVQCEWPGCSSVLQSKRSYRIHVALVHEQDVRFKCDICTKGFPYQSMLQKHLLSHTPKPKSPRTKSPSLAEQLTGHNHYKKQDYPYECPFKDCQYKFTNTYLLRRHLESQFHAEDVKSFETNNNNNNTTTTTIAE</sequence>
<comment type="subcellular location">
    <subcellularLocation>
        <location evidence="1">Nucleus</location>
    </subcellularLocation>
</comment>
<evidence type="ECO:0000256" key="2">
    <source>
        <dbReference type="ARBA" id="ARBA00022723"/>
    </source>
</evidence>
<evidence type="ECO:0000256" key="1">
    <source>
        <dbReference type="ARBA" id="ARBA00004123"/>
    </source>
</evidence>
<evidence type="ECO:0000256" key="6">
    <source>
        <dbReference type="ARBA" id="ARBA00023015"/>
    </source>
</evidence>
<reference evidence="11 12" key="1">
    <citation type="journal article" date="2018" name="G3 (Bethesda)">
        <title>Phylogenetic and Phylogenomic Definition of Rhizopus Species.</title>
        <authorList>
            <person name="Gryganskyi A.P."/>
            <person name="Golan J."/>
            <person name="Dolatabadi S."/>
            <person name="Mondo S."/>
            <person name="Robb S."/>
            <person name="Idnurm A."/>
            <person name="Muszewska A."/>
            <person name="Steczkiewicz K."/>
            <person name="Masonjones S."/>
            <person name="Liao H.L."/>
            <person name="Gajdeczka M.T."/>
            <person name="Anike F."/>
            <person name="Vuek A."/>
            <person name="Anishchenko I.M."/>
            <person name="Voigt K."/>
            <person name="de Hoog G.S."/>
            <person name="Smith M.E."/>
            <person name="Heitman J."/>
            <person name="Vilgalys R."/>
            <person name="Stajich J.E."/>
        </authorList>
    </citation>
    <scope>NUCLEOTIDE SEQUENCE [LARGE SCALE GENOMIC DNA]</scope>
    <source>
        <strain evidence="11 12">CBS 357.93</strain>
    </source>
</reference>
<feature type="domain" description="C2H2-type" evidence="10">
    <location>
        <begin position="9"/>
        <end position="36"/>
    </location>
</feature>
<dbReference type="FunFam" id="3.30.160.60:FF:001818">
    <property type="entry name" value="GDNF-inducible zinc finger protein 1 isoform X1"/>
    <property type="match status" value="1"/>
</dbReference>
<feature type="domain" description="C2H2-type" evidence="10">
    <location>
        <begin position="37"/>
        <end position="66"/>
    </location>
</feature>
<dbReference type="InterPro" id="IPR050636">
    <property type="entry name" value="C2H2-ZF_domain-containing"/>
</dbReference>